<evidence type="ECO:0000256" key="5">
    <source>
        <dbReference type="ARBA" id="ARBA00023242"/>
    </source>
</evidence>
<dbReference type="Pfam" id="PF00010">
    <property type="entry name" value="HLH"/>
    <property type="match status" value="1"/>
</dbReference>
<evidence type="ECO:0000256" key="4">
    <source>
        <dbReference type="ARBA" id="ARBA00023163"/>
    </source>
</evidence>
<proteinExistence type="predicted"/>
<feature type="compositionally biased region" description="Acidic residues" evidence="6">
    <location>
        <begin position="271"/>
        <end position="286"/>
    </location>
</feature>
<dbReference type="GO" id="GO:1990837">
    <property type="term" value="F:sequence-specific double-stranded DNA binding"/>
    <property type="evidence" value="ECO:0007669"/>
    <property type="project" value="UniProtKB-ARBA"/>
</dbReference>
<dbReference type="RefSeq" id="XP_015524379.1">
    <property type="nucleotide sequence ID" value="XM_015668893.2"/>
</dbReference>
<dbReference type="SUPFAM" id="SSF158457">
    <property type="entry name" value="Orange domain-like"/>
    <property type="match status" value="1"/>
</dbReference>
<dbReference type="Proteomes" id="UP000829291">
    <property type="component" value="Chromosome 1"/>
</dbReference>
<dbReference type="GO" id="GO:0005634">
    <property type="term" value="C:nucleus"/>
    <property type="evidence" value="ECO:0007669"/>
    <property type="project" value="UniProtKB-SubCell"/>
</dbReference>
<organism evidence="9">
    <name type="scientific">Neodiprion lecontei</name>
    <name type="common">Redheaded pine sawfly</name>
    <dbReference type="NCBI Taxonomy" id="441921"/>
    <lineage>
        <taxon>Eukaryota</taxon>
        <taxon>Metazoa</taxon>
        <taxon>Ecdysozoa</taxon>
        <taxon>Arthropoda</taxon>
        <taxon>Hexapoda</taxon>
        <taxon>Insecta</taxon>
        <taxon>Pterygota</taxon>
        <taxon>Neoptera</taxon>
        <taxon>Endopterygota</taxon>
        <taxon>Hymenoptera</taxon>
        <taxon>Tenthredinoidea</taxon>
        <taxon>Diprionidae</taxon>
        <taxon>Diprioninae</taxon>
        <taxon>Neodiprion</taxon>
    </lineage>
</organism>
<keyword evidence="8" id="KW-1185">Reference proteome</keyword>
<name>A0A6J0CE56_NEOLC</name>
<dbReference type="GO" id="GO:0046983">
    <property type="term" value="F:protein dimerization activity"/>
    <property type="evidence" value="ECO:0007669"/>
    <property type="project" value="InterPro"/>
</dbReference>
<dbReference type="InParanoid" id="A0A6J0CE56"/>
<keyword evidence="5" id="KW-0539">Nucleus</keyword>
<sequence>MMSYDYPHPVSRTYQYKKITKPLLERKRRARINRCLDELKDLMVDALETEGENISKLEKADILELTVRHLQRLQASRPSGLSTVAVPGEDSSESRWRSGFGHCAAEACRFLTALPGEAADRLARHLASGLQATRQIEIQVPQRANSPPSSPMTSRSSLVSPTLGSLDKTAKLLVRSVSPAGSSTRGSPPPRQNSSPRVTLHPYRGDKVNVTERPHTPPCQVGKELAPPSLVGKETQISIPRAGCSIDLSPDNRLPTVDRQARTDHNAQPVADDDEEIDVENVDDGDPMWRPW</sequence>
<protein>
    <submittedName>
        <fullName evidence="9">Enhancer of split mbeta protein-like</fullName>
    </submittedName>
</protein>
<evidence type="ECO:0000256" key="2">
    <source>
        <dbReference type="ARBA" id="ARBA00023015"/>
    </source>
</evidence>
<evidence type="ECO:0000256" key="1">
    <source>
        <dbReference type="ARBA" id="ARBA00004123"/>
    </source>
</evidence>
<evidence type="ECO:0000259" key="7">
    <source>
        <dbReference type="PROSITE" id="PS50888"/>
    </source>
</evidence>
<feature type="region of interest" description="Disordered" evidence="6">
    <location>
        <begin position="177"/>
        <end position="226"/>
    </location>
</feature>
<dbReference type="SUPFAM" id="SSF47459">
    <property type="entry name" value="HLH, helix-loop-helix DNA-binding domain"/>
    <property type="match status" value="1"/>
</dbReference>
<dbReference type="GO" id="GO:0006355">
    <property type="term" value="P:regulation of DNA-templated transcription"/>
    <property type="evidence" value="ECO:0007669"/>
    <property type="project" value="InterPro"/>
</dbReference>
<dbReference type="PANTHER" id="PTHR10985">
    <property type="entry name" value="BASIC HELIX-LOOP-HELIX TRANSCRIPTION FACTOR, HES-RELATED"/>
    <property type="match status" value="1"/>
</dbReference>
<dbReference type="Gene3D" id="4.10.280.10">
    <property type="entry name" value="Helix-loop-helix DNA-binding domain"/>
    <property type="match status" value="1"/>
</dbReference>
<dbReference type="FunFam" id="4.10.280.10:FF:000009">
    <property type="entry name" value="Transcription factor HES-1"/>
    <property type="match status" value="1"/>
</dbReference>
<evidence type="ECO:0000256" key="3">
    <source>
        <dbReference type="ARBA" id="ARBA00023125"/>
    </source>
</evidence>
<evidence type="ECO:0000313" key="9">
    <source>
        <dbReference type="RefSeq" id="XP_015524379.1"/>
    </source>
</evidence>
<keyword evidence="2" id="KW-0805">Transcription regulation</keyword>
<dbReference type="GeneID" id="107227677"/>
<gene>
    <name evidence="9" type="primary">LOC107227677</name>
</gene>
<dbReference type="InterPro" id="IPR036638">
    <property type="entry name" value="HLH_DNA-bd_sf"/>
</dbReference>
<feature type="compositionally biased region" description="Polar residues" evidence="6">
    <location>
        <begin position="179"/>
        <end position="197"/>
    </location>
</feature>
<feature type="domain" description="BHLH" evidence="7">
    <location>
        <begin position="16"/>
        <end position="73"/>
    </location>
</feature>
<feature type="compositionally biased region" description="Low complexity" evidence="6">
    <location>
        <begin position="151"/>
        <end position="161"/>
    </location>
</feature>
<dbReference type="SMART" id="SM00353">
    <property type="entry name" value="HLH"/>
    <property type="match status" value="1"/>
</dbReference>
<dbReference type="InterPro" id="IPR011598">
    <property type="entry name" value="bHLH_dom"/>
</dbReference>
<dbReference type="Pfam" id="PF07527">
    <property type="entry name" value="Hairy_orange"/>
    <property type="match status" value="1"/>
</dbReference>
<dbReference type="PROSITE" id="PS50888">
    <property type="entry name" value="BHLH"/>
    <property type="match status" value="1"/>
</dbReference>
<dbReference type="KEGG" id="nlo:107227677"/>
<dbReference type="InterPro" id="IPR050370">
    <property type="entry name" value="HES_HEY"/>
</dbReference>
<evidence type="ECO:0000313" key="8">
    <source>
        <dbReference type="Proteomes" id="UP000829291"/>
    </source>
</evidence>
<accession>A0A6J0CE56</accession>
<evidence type="ECO:0000256" key="6">
    <source>
        <dbReference type="SAM" id="MobiDB-lite"/>
    </source>
</evidence>
<feature type="compositionally biased region" description="Basic and acidic residues" evidence="6">
    <location>
        <begin position="203"/>
        <end position="215"/>
    </location>
</feature>
<reference evidence="9" key="1">
    <citation type="submission" date="2025-08" db="UniProtKB">
        <authorList>
            <consortium name="RefSeq"/>
        </authorList>
    </citation>
    <scope>IDENTIFICATION</scope>
    <source>
        <tissue evidence="9">Thorax and Abdomen</tissue>
    </source>
</reference>
<keyword evidence="4" id="KW-0804">Transcription</keyword>
<dbReference type="OrthoDB" id="6085656at2759"/>
<dbReference type="CDD" id="cd19741">
    <property type="entry name" value="bHLH-O_ESMB_like"/>
    <property type="match status" value="1"/>
</dbReference>
<feature type="region of interest" description="Disordered" evidence="6">
    <location>
        <begin position="138"/>
        <end position="165"/>
    </location>
</feature>
<dbReference type="InterPro" id="IPR003650">
    <property type="entry name" value="Orange_dom"/>
</dbReference>
<keyword evidence="3" id="KW-0238">DNA-binding</keyword>
<dbReference type="AlphaFoldDB" id="A0A6J0CE56"/>
<feature type="region of interest" description="Disordered" evidence="6">
    <location>
        <begin position="249"/>
        <end position="292"/>
    </location>
</feature>
<comment type="subcellular location">
    <subcellularLocation>
        <location evidence="1">Nucleus</location>
    </subcellularLocation>
</comment>